<reference evidence="1" key="1">
    <citation type="submission" date="2020-05" db="EMBL/GenBank/DDBJ databases">
        <authorList>
            <person name="Chiriac C."/>
            <person name="Salcher M."/>
            <person name="Ghai R."/>
            <person name="Kavagutti S V."/>
        </authorList>
    </citation>
    <scope>NUCLEOTIDE SEQUENCE</scope>
</reference>
<proteinExistence type="predicted"/>
<evidence type="ECO:0000313" key="1">
    <source>
        <dbReference type="EMBL" id="CAB4607159.1"/>
    </source>
</evidence>
<dbReference type="EMBL" id="CAEZUZ010000004">
    <property type="protein sequence ID" value="CAB4607159.1"/>
    <property type="molecule type" value="Genomic_DNA"/>
</dbReference>
<organism evidence="1">
    <name type="scientific">freshwater metagenome</name>
    <dbReference type="NCBI Taxonomy" id="449393"/>
    <lineage>
        <taxon>unclassified sequences</taxon>
        <taxon>metagenomes</taxon>
        <taxon>ecological metagenomes</taxon>
    </lineage>
</organism>
<accession>A0A6J6H5U6</accession>
<protein>
    <submittedName>
        <fullName evidence="1">Unannotated protein</fullName>
    </submittedName>
</protein>
<name>A0A6J6H5U6_9ZZZZ</name>
<sequence length="1894" mass="200900">MKIHSLRTPKAFLVSLLAVSFSMPVQSAIASPIDEQASAASQSQSASETIVRAQDAEVYDGSTNCYPEYGDVPFISGVIKDVSGNPLAGARVIAKIFSGSSVDRTTEQYVAYATKSDGSYSLCAYWDDNPATAWSTTFGKLQSQTATLIMTVQPPTSSLSRTSATTLFGMSTATPASVTSDLDNRCLKPASLSTPCVLNGTLRSPVVQATVKKQDGSVFAESNVAIEYKLAGIKWTNLADIQANKEGWFGLAGFATSNNFRVRVKPPSCAFEDLTLCPELNGLGSAADNLAVIVATPGNPATASGTWESTASNTKAFTILPANFSGTLKNSDSTTVTGMVQVVATQSSTQKVQDLWTSDGKYALTLDDGAWVVAVSGDDALIKSTSFNVTASNGVVTSISKVGGSTVCSSATTVCARPQDLTIDPVNFMAIIKDDLGTTVRNAWLNVSRYDPAAVPPSPSMPYVASSSSGDPASQWAPRQAGLVGVDLAVNTIYEMRLSPPYEGDYEVTEATYLVKTFADGANLKVQRCAAWNRDPQITPCTSGFSVSDLSDAANTLARVDGKFSLVMPTANFKGVLCSPEAGCVVVGNAYINISRLQENQQCQNCGPNYLFLPGGQVRADGTFSLTITQAGKYRFEVDAPYAQPGDTSTVPFAKTRLAFEAVSNGSGGYQYFTLDSTGTRTTTQLATTAVPNKGTRVVFKYLAPSLVGLVQAPDGTVSGNSWVEVQKETPRDNCLNCTENSSAGVNSNGIFGLSVTTGRFNILANPSWNLESQNLTKTKVSVSALDCNSDGVIEIYTYESTQCSNAVSYPLINGKVVITLRGANFAGVVKRPDTNAIVPYGNIGVEKWLTAANAEGGYWQWANKGTNAKSTGVFGINFDEVGKYRVNFNVPFELQSSFSTSQVIVNVAGTGTLTVTPVVDSSIWQADGNGGYVIKLRLPNVSGRVTLPDGSPLAVGTYANIQAEKWQTSMCGEGCYQWSSELNGISTNSSGDYAMSVPAGRWRLTYNPPYGTSNYARTTREIVVTSTDVCLLSNAVNSTCPGTKVLPGAMNVSLATPNYSGVVKNPDATVSSWTSVQIQKLNSTTGYWEWSNGMSTDSLGRFSVNLTESKTYKMIFDASFSASGVSPATKYIRVCGDGASVSSIANEAAAKTGSTCATSGALRDQRIDLLGSNVRGIVKDTSGTALQDVWISILNCGTGTAPDFCNWEKGTNTKTGSNLGKFDLRLNNDAPRNVTKFNIEMNPPWNSSTGLVRVVKTIWVKDFNANGEDDWCLDANYTPGANGGTCSSIGLATTNWDITMTAGNLAGKVLAPTGSTAIAQAQIQIERWAKPDWDPTNGSYGWQWTNMWANANQSGVFGLDITTAGLYRISVSPGWDNSAGYARKRSVVRVNSSGDWCVKSGLTSASAVYPVNTDTPDDDTCQFGRDNDANDGVTGLGLRVSSSNLRGVVYTSSTNLSSGTDLADDSKKVRDAWIGIQKKTPQGWWEWQGGVNTSGSATSKGMFAANIEVDGDYKFEFNPSWMSTGEDAGFTIEFTASGCSVTCQFTGISGPNIELTANGYMVKYLAPNFSGTVLDKTGINKIAGSWISVMNTSTGQWIGGVSTGWNGANQGKFALRLGNGTYRVEVNPRWDDASSGIRRVMEVVVAGGNVTSCSTTGCVQSGTSWNISLMGETVSGKVYYPGTADTSSDTYASATTGYQTVMAWAWAEVRSCTDNLAATCNDYVESQNSNQSGVIKFGLADSATPYLIRIYSNWSLYAGSPLEILVKVANGSSTWKYRAEPGSPYVTDAFTPDFGRIPPNVAITISGVTSSRYVDLYKCSEGAVAGACGSGWVKVATVLSSADDLVWKANFLISDTADYKVVVIRQNGDVGTNSALFSFDSAAPTQIMQTISL</sequence>
<gene>
    <name evidence="1" type="ORF">UFOPK1889_00052</name>
</gene>